<evidence type="ECO:0000259" key="10">
    <source>
        <dbReference type="Pfam" id="PF00298"/>
    </source>
</evidence>
<organism evidence="12 13">
    <name type="scientific">Planctopirus hydrillae</name>
    <dbReference type="NCBI Taxonomy" id="1841610"/>
    <lineage>
        <taxon>Bacteria</taxon>
        <taxon>Pseudomonadati</taxon>
        <taxon>Planctomycetota</taxon>
        <taxon>Planctomycetia</taxon>
        <taxon>Planctomycetales</taxon>
        <taxon>Planctomycetaceae</taxon>
        <taxon>Planctopirus</taxon>
    </lineage>
</organism>
<evidence type="ECO:0000256" key="7">
    <source>
        <dbReference type="HAMAP-Rule" id="MF_00736"/>
    </source>
</evidence>
<comment type="caution">
    <text evidence="12">The sequence shown here is derived from an EMBL/GenBank/DDBJ whole genome shotgun (WGS) entry which is preliminary data.</text>
</comment>
<evidence type="ECO:0000256" key="1">
    <source>
        <dbReference type="ARBA" id="ARBA00010537"/>
    </source>
</evidence>
<evidence type="ECO:0000256" key="5">
    <source>
        <dbReference type="ARBA" id="ARBA00022980"/>
    </source>
</evidence>
<feature type="domain" description="Large ribosomal subunit protein uL11 N-terminal" evidence="11">
    <location>
        <begin position="12"/>
        <end position="69"/>
    </location>
</feature>
<evidence type="ECO:0000313" key="12">
    <source>
        <dbReference type="EMBL" id="ODA30374.1"/>
    </source>
</evidence>
<keyword evidence="6 7" id="KW-0687">Ribonucleoprotein</keyword>
<dbReference type="InterPro" id="IPR020783">
    <property type="entry name" value="Ribosomal_uL11_C"/>
</dbReference>
<dbReference type="InterPro" id="IPR020784">
    <property type="entry name" value="Ribosomal_uL11_N"/>
</dbReference>
<keyword evidence="3 7" id="KW-0699">rRNA-binding</keyword>
<evidence type="ECO:0000256" key="8">
    <source>
        <dbReference type="RuleBase" id="RU003978"/>
    </source>
</evidence>
<dbReference type="SUPFAM" id="SSF54747">
    <property type="entry name" value="Ribosomal L11/L12e N-terminal domain"/>
    <property type="match status" value="1"/>
</dbReference>
<dbReference type="InterPro" id="IPR020785">
    <property type="entry name" value="Ribosomal_uL11_CS"/>
</dbReference>
<evidence type="ECO:0000256" key="2">
    <source>
        <dbReference type="ARBA" id="ARBA00022481"/>
    </source>
</evidence>
<comment type="PTM">
    <text evidence="7 9">One or more lysine residues are methylated.</text>
</comment>
<comment type="function">
    <text evidence="7 9">Forms part of the ribosomal stalk which helps the ribosome interact with GTP-bound translation factors.</text>
</comment>
<dbReference type="InterPro" id="IPR000911">
    <property type="entry name" value="Ribosomal_uL11"/>
</dbReference>
<dbReference type="GO" id="GO:0003735">
    <property type="term" value="F:structural constituent of ribosome"/>
    <property type="evidence" value="ECO:0007669"/>
    <property type="project" value="InterPro"/>
</dbReference>
<keyword evidence="5 7" id="KW-0689">Ribosomal protein</keyword>
<dbReference type="RefSeq" id="WP_068848569.1">
    <property type="nucleotide sequence ID" value="NZ_LYDR01000110.1"/>
</dbReference>
<dbReference type="GO" id="GO:0006412">
    <property type="term" value="P:translation"/>
    <property type="evidence" value="ECO:0007669"/>
    <property type="project" value="UniProtKB-UniRule"/>
</dbReference>
<comment type="similarity">
    <text evidence="1 7 8">Belongs to the universal ribosomal protein uL11 family.</text>
</comment>
<dbReference type="STRING" id="1841610.A6X21_00400"/>
<keyword evidence="2 7" id="KW-0488">Methylation</keyword>
<dbReference type="Proteomes" id="UP000094828">
    <property type="component" value="Unassembled WGS sequence"/>
</dbReference>
<evidence type="ECO:0000256" key="3">
    <source>
        <dbReference type="ARBA" id="ARBA00022730"/>
    </source>
</evidence>
<evidence type="ECO:0000256" key="4">
    <source>
        <dbReference type="ARBA" id="ARBA00022884"/>
    </source>
</evidence>
<evidence type="ECO:0000256" key="6">
    <source>
        <dbReference type="ARBA" id="ARBA00023274"/>
    </source>
</evidence>
<dbReference type="EMBL" id="LYDR01000110">
    <property type="protein sequence ID" value="ODA30374.1"/>
    <property type="molecule type" value="Genomic_DNA"/>
</dbReference>
<dbReference type="SMART" id="SM00649">
    <property type="entry name" value="RL11"/>
    <property type="match status" value="1"/>
</dbReference>
<dbReference type="Pfam" id="PF03946">
    <property type="entry name" value="Ribosomal_L11_N"/>
    <property type="match status" value="1"/>
</dbReference>
<dbReference type="AlphaFoldDB" id="A0A1C3EAZ9"/>
<reference evidence="12 13" key="1">
    <citation type="submission" date="2016-05" db="EMBL/GenBank/DDBJ databases">
        <title>Genomic and physiological characterization of Planctopirus sp. isolated from fresh water lake.</title>
        <authorList>
            <person name="Subhash Y."/>
            <person name="Ramana C."/>
        </authorList>
    </citation>
    <scope>NUCLEOTIDE SEQUENCE [LARGE SCALE GENOMIC DNA]</scope>
    <source>
        <strain evidence="12 13">JC280</strain>
    </source>
</reference>
<dbReference type="Gene3D" id="1.10.10.250">
    <property type="entry name" value="Ribosomal protein L11, C-terminal domain"/>
    <property type="match status" value="1"/>
</dbReference>
<proteinExistence type="inferred from homology"/>
<gene>
    <name evidence="7" type="primary">rplK</name>
    <name evidence="12" type="ORF">A6X21_00400</name>
</gene>
<dbReference type="GO" id="GO:0070180">
    <property type="term" value="F:large ribosomal subunit rRNA binding"/>
    <property type="evidence" value="ECO:0007669"/>
    <property type="project" value="UniProtKB-UniRule"/>
</dbReference>
<dbReference type="PANTHER" id="PTHR11661:SF1">
    <property type="entry name" value="LARGE RIBOSOMAL SUBUNIT PROTEIN UL11M"/>
    <property type="match status" value="1"/>
</dbReference>
<dbReference type="InterPro" id="IPR036769">
    <property type="entry name" value="Ribosomal_uL11_C_sf"/>
</dbReference>
<dbReference type="NCBIfam" id="TIGR01632">
    <property type="entry name" value="L11_bact"/>
    <property type="match status" value="1"/>
</dbReference>
<dbReference type="SUPFAM" id="SSF46906">
    <property type="entry name" value="Ribosomal protein L11, C-terminal domain"/>
    <property type="match status" value="1"/>
</dbReference>
<dbReference type="HAMAP" id="MF_00736">
    <property type="entry name" value="Ribosomal_uL11"/>
    <property type="match status" value="1"/>
</dbReference>
<dbReference type="Pfam" id="PF00298">
    <property type="entry name" value="Ribosomal_L11"/>
    <property type="match status" value="1"/>
</dbReference>
<dbReference type="Gene3D" id="3.30.1550.10">
    <property type="entry name" value="Ribosomal protein L11/L12, N-terminal domain"/>
    <property type="match status" value="1"/>
</dbReference>
<keyword evidence="13" id="KW-1185">Reference proteome</keyword>
<dbReference type="FunFam" id="1.10.10.250:FF:000001">
    <property type="entry name" value="50S ribosomal protein L11"/>
    <property type="match status" value="1"/>
</dbReference>
<sequence length="144" mass="15083">MAKKEAKIKAQVKVQIPGGKATPAPPVGTALGPHGVNLGQFVTQFNDRTKDLNGMIVPVVITIFEDRTFKFELKSPPASVLLKQAAAIAKGASKHRSEKVGSVTKAQLAEIAKTKMADLNAASLDAAVRIIAGTARSVGLEVLD</sequence>
<accession>A0A1C3EAZ9</accession>
<dbReference type="GO" id="GO:0022625">
    <property type="term" value="C:cytosolic large ribosomal subunit"/>
    <property type="evidence" value="ECO:0007669"/>
    <property type="project" value="TreeGrafter"/>
</dbReference>
<dbReference type="PROSITE" id="PS00359">
    <property type="entry name" value="RIBOSOMAL_L11"/>
    <property type="match status" value="1"/>
</dbReference>
<keyword evidence="4 7" id="KW-0694">RNA-binding</keyword>
<dbReference type="PANTHER" id="PTHR11661">
    <property type="entry name" value="60S RIBOSOMAL PROTEIN L12"/>
    <property type="match status" value="1"/>
</dbReference>
<feature type="domain" description="Large ribosomal subunit protein uL11 C-terminal" evidence="10">
    <location>
        <begin position="74"/>
        <end position="142"/>
    </location>
</feature>
<evidence type="ECO:0000313" key="13">
    <source>
        <dbReference type="Proteomes" id="UP000094828"/>
    </source>
</evidence>
<dbReference type="CDD" id="cd00349">
    <property type="entry name" value="Ribosomal_L11"/>
    <property type="match status" value="1"/>
</dbReference>
<dbReference type="InterPro" id="IPR006519">
    <property type="entry name" value="Ribosomal_uL11_bac-typ"/>
</dbReference>
<dbReference type="OrthoDB" id="9802408at2"/>
<dbReference type="InterPro" id="IPR036796">
    <property type="entry name" value="Ribosomal_uL11_N_sf"/>
</dbReference>
<comment type="subunit">
    <text evidence="7">Part of the ribosomal stalk of the 50S ribosomal subunit. Interacts with L10 and the large rRNA to form the base of the stalk. L10 forms an elongated spine to which L12 dimers bind in a sequential fashion forming a multimeric L10(L12)X complex.</text>
</comment>
<dbReference type="FunFam" id="3.30.1550.10:FF:000006">
    <property type="entry name" value="50S ribosomal protein L11"/>
    <property type="match status" value="1"/>
</dbReference>
<protein>
    <recommendedName>
        <fullName evidence="7">Large ribosomal subunit protein uL11</fullName>
    </recommendedName>
</protein>
<evidence type="ECO:0000259" key="11">
    <source>
        <dbReference type="Pfam" id="PF03946"/>
    </source>
</evidence>
<evidence type="ECO:0000256" key="9">
    <source>
        <dbReference type="RuleBase" id="RU003979"/>
    </source>
</evidence>
<name>A0A1C3EAZ9_9PLAN</name>